<dbReference type="AlphaFoldDB" id="A0A5C6RJF7"/>
<protein>
    <recommendedName>
        <fullName evidence="6">Signal transduction histidine kinase internal region domain-containing protein</fullName>
    </recommendedName>
</protein>
<keyword evidence="1" id="KW-0472">Membrane</keyword>
<dbReference type="Pfam" id="PF07494">
    <property type="entry name" value="Reg_prop"/>
    <property type="match status" value="3"/>
</dbReference>
<comment type="caution">
    <text evidence="4">The sequence shown here is derived from an EMBL/GenBank/DDBJ whole genome shotgun (WGS) entry which is preliminary data.</text>
</comment>
<sequence>MRKTMPYYLIGAVLFLTGWPVLQAQVPQFKPQSLERELQGVGPRLAFEAPDGFIWLGTDQGLGRFDGQRTEWYVMPSSETDNKVTAIGACRGQIWAGYADGRVYRESQGVFALWDIEEGLPAVPVTGIADGPDGQVWIATYGEGLYVHNGQHLYNIDEADGLPGNDIYTLHVDTSGTAWVGTDGGLSACRFEQGQKRLQHFGRKEGVPDEIVRVILPGEGEVLWLGTHSGGIARFDLGSRSCEPLLAHWPFAPINSLALFGGLELWIATEGDGLLRYHLQNGQLEAEAAGRALADSRVSNLLKDREGNLWACSLTDGLLKANRQFEFVEGPFQSIQAVMETGQGQVWVGCQEGLYTRTPQGQHFNKILDGNFLSLYDGADGKVYAGTFGSGLYILDDGGAAVAHLTAEDGLSNESILDITGQGGEIWLATLGGVNRLVPAKGQQPLQLLPQFGHHSALGTNFVYTVFSDRKGRLWLGTDGEGLSMWDGASLYNFQGTDSVSFQAVYSITEDERGHIWFSTARNGIFEYDGERFYHLAMRQGIRDLAVSSLATDALGNILIIHASGIDRLDPVSKHLIYYDEEADVKGLDPNLNAVGQGQGRTTWLGVQQKLIRYTAIGGDFSIHPSTVIKRVSVFLSPSDIRPRKRLRHDENNLAFEFVGLWYTSPEKVRYRYKLEGLDPGWIESRDQQAFYSNLPPGRYRFCVSSTENGTFNGEPEAAFAFAIAPPFWQRWWFILLAGALISGGVWYAVSLRETRQKRLAALHQEKVESQYEALKSQINPHFLFNSFNTLAGVIEESPQDAVVFVGRLADFYRNILQYREQPLIGLDEELRVLEDYAFLLHQRYGRGLELKMVGQPEGHLRIVPLALQLLVENAVKHNVIVKSRPLQIEIKIEGRQIQVSNNKQPKLTAEPSTRFGLQSLVRRYQLLAAPPVRIIDEPGLFAVVIPLLK</sequence>
<accession>A0A5C6RJF7</accession>
<dbReference type="InterPro" id="IPR011110">
    <property type="entry name" value="Reg_prop"/>
</dbReference>
<gene>
    <name evidence="4" type="ORF">FRY97_14330</name>
</gene>
<dbReference type="SUPFAM" id="SSF63829">
    <property type="entry name" value="Calcium-dependent phosphotriesterase"/>
    <property type="match status" value="2"/>
</dbReference>
<evidence type="ECO:0000313" key="4">
    <source>
        <dbReference type="EMBL" id="TXB62337.1"/>
    </source>
</evidence>
<dbReference type="PANTHER" id="PTHR34220">
    <property type="entry name" value="SENSOR HISTIDINE KINASE YPDA"/>
    <property type="match status" value="1"/>
</dbReference>
<evidence type="ECO:0000259" key="3">
    <source>
        <dbReference type="Pfam" id="PF07495"/>
    </source>
</evidence>
<organism evidence="4 5">
    <name type="scientific">Phaeodactylibacter luteus</name>
    <dbReference type="NCBI Taxonomy" id="1564516"/>
    <lineage>
        <taxon>Bacteria</taxon>
        <taxon>Pseudomonadati</taxon>
        <taxon>Bacteroidota</taxon>
        <taxon>Saprospiria</taxon>
        <taxon>Saprospirales</taxon>
        <taxon>Haliscomenobacteraceae</taxon>
        <taxon>Phaeodactylibacter</taxon>
    </lineage>
</organism>
<keyword evidence="1" id="KW-1133">Transmembrane helix</keyword>
<dbReference type="Proteomes" id="UP000321580">
    <property type="component" value="Unassembled WGS sequence"/>
</dbReference>
<keyword evidence="5" id="KW-1185">Reference proteome</keyword>
<dbReference type="GO" id="GO:0000155">
    <property type="term" value="F:phosphorelay sensor kinase activity"/>
    <property type="evidence" value="ECO:0007669"/>
    <property type="project" value="InterPro"/>
</dbReference>
<dbReference type="Gene3D" id="2.130.10.10">
    <property type="entry name" value="YVTN repeat-like/Quinoprotein amine dehydrogenase"/>
    <property type="match status" value="3"/>
</dbReference>
<dbReference type="OrthoDB" id="900814at2"/>
<keyword evidence="1" id="KW-0812">Transmembrane</keyword>
<feature type="domain" description="Signal transduction histidine kinase internal region" evidence="2">
    <location>
        <begin position="771"/>
        <end position="847"/>
    </location>
</feature>
<dbReference type="InterPro" id="IPR011123">
    <property type="entry name" value="Y_Y_Y"/>
</dbReference>
<dbReference type="Gene3D" id="2.60.40.10">
    <property type="entry name" value="Immunoglobulins"/>
    <property type="match status" value="1"/>
</dbReference>
<evidence type="ECO:0008006" key="6">
    <source>
        <dbReference type="Google" id="ProtNLM"/>
    </source>
</evidence>
<feature type="domain" description="Two component regulator three Y" evidence="3">
    <location>
        <begin position="663"/>
        <end position="722"/>
    </location>
</feature>
<dbReference type="InterPro" id="IPR015943">
    <property type="entry name" value="WD40/YVTN_repeat-like_dom_sf"/>
</dbReference>
<dbReference type="GO" id="GO:0016020">
    <property type="term" value="C:membrane"/>
    <property type="evidence" value="ECO:0007669"/>
    <property type="project" value="InterPro"/>
</dbReference>
<dbReference type="Pfam" id="PF06580">
    <property type="entry name" value="His_kinase"/>
    <property type="match status" value="1"/>
</dbReference>
<dbReference type="EMBL" id="VOOR01000031">
    <property type="protein sequence ID" value="TXB62337.1"/>
    <property type="molecule type" value="Genomic_DNA"/>
</dbReference>
<dbReference type="Pfam" id="PF07495">
    <property type="entry name" value="Y_Y_Y"/>
    <property type="match status" value="1"/>
</dbReference>
<proteinExistence type="predicted"/>
<dbReference type="PANTHER" id="PTHR34220:SF7">
    <property type="entry name" value="SENSOR HISTIDINE KINASE YPDA"/>
    <property type="match status" value="1"/>
</dbReference>
<dbReference type="RefSeq" id="WP_147168244.1">
    <property type="nucleotide sequence ID" value="NZ_VOOR01000031.1"/>
</dbReference>
<name>A0A5C6RJF7_9BACT</name>
<evidence type="ECO:0000259" key="2">
    <source>
        <dbReference type="Pfam" id="PF06580"/>
    </source>
</evidence>
<evidence type="ECO:0000256" key="1">
    <source>
        <dbReference type="SAM" id="Phobius"/>
    </source>
</evidence>
<evidence type="ECO:0000313" key="5">
    <source>
        <dbReference type="Proteomes" id="UP000321580"/>
    </source>
</evidence>
<reference evidence="4 5" key="1">
    <citation type="submission" date="2019-08" db="EMBL/GenBank/DDBJ databases">
        <title>Genome of Phaeodactylibacter luteus.</title>
        <authorList>
            <person name="Bowman J.P."/>
        </authorList>
    </citation>
    <scope>NUCLEOTIDE SEQUENCE [LARGE SCALE GENOMIC DNA]</scope>
    <source>
        <strain evidence="4 5">KCTC 42180</strain>
    </source>
</reference>
<dbReference type="InterPro" id="IPR010559">
    <property type="entry name" value="Sig_transdc_His_kin_internal"/>
</dbReference>
<dbReference type="InterPro" id="IPR050640">
    <property type="entry name" value="Bact_2-comp_sensor_kinase"/>
</dbReference>
<feature type="transmembrane region" description="Helical" evidence="1">
    <location>
        <begin position="732"/>
        <end position="750"/>
    </location>
</feature>
<dbReference type="InterPro" id="IPR013783">
    <property type="entry name" value="Ig-like_fold"/>
</dbReference>